<dbReference type="PANTHER" id="PTHR43639">
    <property type="entry name" value="OXIDOREDUCTASE, SHORT-CHAIN DEHYDROGENASE/REDUCTASE FAMILY (AFU_ORTHOLOGUE AFUA_5G02870)"/>
    <property type="match status" value="1"/>
</dbReference>
<keyword evidence="5" id="KW-1185">Reference proteome</keyword>
<dbReference type="InterPro" id="IPR036291">
    <property type="entry name" value="NAD(P)-bd_dom_sf"/>
</dbReference>
<organism evidence="4 5">
    <name type="scientific">Streptosporangium vulgare</name>
    <dbReference type="NCBI Taxonomy" id="46190"/>
    <lineage>
        <taxon>Bacteria</taxon>
        <taxon>Bacillati</taxon>
        <taxon>Actinomycetota</taxon>
        <taxon>Actinomycetes</taxon>
        <taxon>Streptosporangiales</taxon>
        <taxon>Streptosporangiaceae</taxon>
        <taxon>Streptosporangium</taxon>
    </lineage>
</organism>
<reference evidence="4 5" key="1">
    <citation type="submission" date="2024-09" db="EMBL/GenBank/DDBJ databases">
        <authorList>
            <person name="Sun Q."/>
            <person name="Mori K."/>
        </authorList>
    </citation>
    <scope>NUCLEOTIDE SEQUENCE [LARGE SCALE GENOMIC DNA]</scope>
    <source>
        <strain evidence="4 5">JCM 3028</strain>
    </source>
</reference>
<accession>A0ABV5TFU1</accession>
<dbReference type="PANTHER" id="PTHR43639:SF1">
    <property type="entry name" value="SHORT-CHAIN DEHYDROGENASE_REDUCTASE FAMILY PROTEIN"/>
    <property type="match status" value="1"/>
</dbReference>
<proteinExistence type="inferred from homology"/>
<dbReference type="InterPro" id="IPR002347">
    <property type="entry name" value="SDR_fam"/>
</dbReference>
<evidence type="ECO:0000313" key="5">
    <source>
        <dbReference type="Proteomes" id="UP001589610"/>
    </source>
</evidence>
<comment type="caution">
    <text evidence="4">The sequence shown here is derived from an EMBL/GenBank/DDBJ whole genome shotgun (WGS) entry which is preliminary data.</text>
</comment>
<dbReference type="Gene3D" id="3.40.50.720">
    <property type="entry name" value="NAD(P)-binding Rossmann-like Domain"/>
    <property type="match status" value="1"/>
</dbReference>
<dbReference type="SMART" id="SM00822">
    <property type="entry name" value="PKS_KR"/>
    <property type="match status" value="1"/>
</dbReference>
<dbReference type="RefSeq" id="WP_386158539.1">
    <property type="nucleotide sequence ID" value="NZ_JBHMBS010000009.1"/>
</dbReference>
<keyword evidence="2" id="KW-0560">Oxidoreductase</keyword>
<evidence type="ECO:0000256" key="1">
    <source>
        <dbReference type="ARBA" id="ARBA00006484"/>
    </source>
</evidence>
<dbReference type="SUPFAM" id="SSF51735">
    <property type="entry name" value="NAD(P)-binding Rossmann-fold domains"/>
    <property type="match status" value="1"/>
</dbReference>
<protein>
    <submittedName>
        <fullName evidence="4">SDR family oxidoreductase</fullName>
    </submittedName>
</protein>
<dbReference type="InterPro" id="IPR057326">
    <property type="entry name" value="KR_dom"/>
</dbReference>
<dbReference type="PRINTS" id="PR00080">
    <property type="entry name" value="SDRFAMILY"/>
</dbReference>
<name>A0ABV5TFU1_9ACTN</name>
<dbReference type="PRINTS" id="PR00081">
    <property type="entry name" value="GDHRDH"/>
</dbReference>
<sequence length="247" mass="25629">MAALEGRTAVVTGGSRGIGRAIVERLARDGAHVVFSYAKAATSAGEVERTVKEAGGSARAVQVNLGKRGAAQWLMETAEELLGGLDILVNNAALSFTPVPIAETTEELYDRAMAVNAKAAFLTIRYAARHMRDGGRIVNISTLNTVRPAAGNAPYAASKGALEQLTAVAARELGERGITVNTVSPGATDTDLLRGTNPEELLAQIAALTPLSRLGEPSDIADVVAFLVGPDGRWLTGQNLQANGGLS</sequence>
<dbReference type="Proteomes" id="UP001589610">
    <property type="component" value="Unassembled WGS sequence"/>
</dbReference>
<feature type="domain" description="Ketoreductase" evidence="3">
    <location>
        <begin position="7"/>
        <end position="186"/>
    </location>
</feature>
<evidence type="ECO:0000313" key="4">
    <source>
        <dbReference type="EMBL" id="MFB9677801.1"/>
    </source>
</evidence>
<dbReference type="Pfam" id="PF13561">
    <property type="entry name" value="adh_short_C2"/>
    <property type="match status" value="1"/>
</dbReference>
<evidence type="ECO:0000256" key="2">
    <source>
        <dbReference type="ARBA" id="ARBA00023002"/>
    </source>
</evidence>
<comment type="similarity">
    <text evidence="1">Belongs to the short-chain dehydrogenases/reductases (SDR) family.</text>
</comment>
<gene>
    <name evidence="4" type="ORF">ACFFRH_20165</name>
</gene>
<evidence type="ECO:0000259" key="3">
    <source>
        <dbReference type="SMART" id="SM00822"/>
    </source>
</evidence>
<dbReference type="EMBL" id="JBHMBS010000009">
    <property type="protein sequence ID" value="MFB9677801.1"/>
    <property type="molecule type" value="Genomic_DNA"/>
</dbReference>